<reference evidence="2 3" key="1">
    <citation type="submission" date="2016-09" db="EMBL/GenBank/DDBJ databases">
        <title>Metabolic pathway, cell adaptation mechanisms and a novel monoxygenase revealed through proteogenomic-transcription analysis of a Sphingomonas haloaromaticamans strain degrading the fungicide ortho-phenylphenol.</title>
        <authorList>
            <person name="Perruchon C."/>
            <person name="Papadopoulou E.S."/>
            <person name="Rousidou C."/>
            <person name="Vasileiadis S."/>
            <person name="Tanou G."/>
            <person name="Amoutzias G."/>
            <person name="Molassiotis A."/>
            <person name="Karpouzas D.G."/>
        </authorList>
    </citation>
    <scope>NUCLEOTIDE SEQUENCE [LARGE SCALE GENOMIC DNA]</scope>
    <source>
        <strain evidence="2 3">P3</strain>
    </source>
</reference>
<evidence type="ECO:0000313" key="3">
    <source>
        <dbReference type="Proteomes" id="UP000179467"/>
    </source>
</evidence>
<proteinExistence type="predicted"/>
<comment type="caution">
    <text evidence="2">The sequence shown here is derived from an EMBL/GenBank/DDBJ whole genome shotgun (WGS) entry which is preliminary data.</text>
</comment>
<dbReference type="EMBL" id="MIPT01000002">
    <property type="protein sequence ID" value="OHT17897.1"/>
    <property type="molecule type" value="Genomic_DNA"/>
</dbReference>
<dbReference type="GeneID" id="39501582"/>
<feature type="transmembrane region" description="Helical" evidence="1">
    <location>
        <begin position="67"/>
        <end position="88"/>
    </location>
</feature>
<protein>
    <submittedName>
        <fullName evidence="2">Uncharacterized protein</fullName>
    </submittedName>
</protein>
<keyword evidence="1" id="KW-1133">Transmembrane helix</keyword>
<evidence type="ECO:0000313" key="2">
    <source>
        <dbReference type="EMBL" id="OHT17897.1"/>
    </source>
</evidence>
<dbReference type="RefSeq" id="WP_066701146.1">
    <property type="nucleotide sequence ID" value="NZ_MIPT01000002.1"/>
</dbReference>
<name>A0A1S1H717_9SPHN</name>
<dbReference type="AlphaFoldDB" id="A0A1S1H717"/>
<keyword evidence="1" id="KW-0472">Membrane</keyword>
<dbReference type="Proteomes" id="UP000179467">
    <property type="component" value="Unassembled WGS sequence"/>
</dbReference>
<dbReference type="OrthoDB" id="7572638at2"/>
<gene>
    <name evidence="2" type="ORF">BHE75_04401</name>
</gene>
<organism evidence="2 3">
    <name type="scientific">Edaphosphingomonas haloaromaticamans</name>
    <dbReference type="NCBI Taxonomy" id="653954"/>
    <lineage>
        <taxon>Bacteria</taxon>
        <taxon>Pseudomonadati</taxon>
        <taxon>Pseudomonadota</taxon>
        <taxon>Alphaproteobacteria</taxon>
        <taxon>Sphingomonadales</taxon>
        <taxon>Rhizorhabdaceae</taxon>
        <taxon>Edaphosphingomonas</taxon>
    </lineage>
</organism>
<keyword evidence="1" id="KW-0812">Transmembrane</keyword>
<keyword evidence="3" id="KW-1185">Reference proteome</keyword>
<accession>A0A1S1H717</accession>
<sequence length="89" mass="10166">MEHLSAAELQNWIALYAAAGLCCALALIMSLGFITVELCRERTWETVTTPRNLLRLIPKTWWRWQKLYLLSTPVTLAIVSAFAMTLSWP</sequence>
<feature type="transmembrane region" description="Helical" evidence="1">
    <location>
        <begin position="12"/>
        <end position="34"/>
    </location>
</feature>
<evidence type="ECO:0000256" key="1">
    <source>
        <dbReference type="SAM" id="Phobius"/>
    </source>
</evidence>